<comment type="caution">
    <text evidence="1">The sequence shown here is derived from an EMBL/GenBank/DDBJ whole genome shotgun (WGS) entry which is preliminary data.</text>
</comment>
<sequence>MKDDNIEDDLEQFQELLNCPEQNWLLGAGISYSAKIPLMYPLTNRVLELVNDDAATLNLIQKIKSQLSPDLHIEHILSHLGDYAAIASRTLLKTIDICGENFSLEEIEEIHNKILKHIADTIRFGYIESPEKEIGDKDNYIVDIKEHFDFIQTLFYSLRAGVNERRRPIRLFTTNYDTLLEDALALNRIPYWDGFSGGAVAYRSYKYGQSEPTSEAKANVIKMHGSIDWFQHEDGSLWRVRDKDTYPIKNNRVLIYPQSTKYIATQKDPFSSQFDLFRKSLSTLSYHVLIICGYSFGDEHINQEIYLSMSNPNNKTIILAFCQEADNQLPTVLTEWRNGLWGDRIYIATQNGLYVADRPAIKRKEEYDDWWTFSGMTKVLKEGVI</sequence>
<accession>A0A443IEW8</accession>
<evidence type="ECO:0000313" key="1">
    <source>
        <dbReference type="EMBL" id="RWR02590.1"/>
    </source>
</evidence>
<dbReference type="Pfam" id="PF13289">
    <property type="entry name" value="SIR2_2"/>
    <property type="match status" value="1"/>
</dbReference>
<evidence type="ECO:0000313" key="2">
    <source>
        <dbReference type="Proteomes" id="UP000288794"/>
    </source>
</evidence>
<gene>
    <name evidence="1" type="ORF">ED28_07520</name>
</gene>
<dbReference type="AlphaFoldDB" id="A0A443IEW8"/>
<protein>
    <submittedName>
        <fullName evidence="1">Uncharacterized protein</fullName>
    </submittedName>
</protein>
<dbReference type="SUPFAM" id="SSF52467">
    <property type="entry name" value="DHS-like NAD/FAD-binding domain"/>
    <property type="match status" value="1"/>
</dbReference>
<reference evidence="1 2" key="1">
    <citation type="submission" date="2014-04" db="EMBL/GenBank/DDBJ databases">
        <title>Draft genome sequence of Pantoea beijingensis strain LMG 27579, an emerging pathogen to Pleurotus eryngii with potential industrial application.</title>
        <authorList>
            <person name="Xu F."/>
            <person name="Liu Y."/>
            <person name="Wang S."/>
            <person name="Yin Y."/>
            <person name="Ma Y."/>
            <person name="Zhao S."/>
            <person name="Rong C."/>
        </authorList>
    </citation>
    <scope>NUCLEOTIDE SEQUENCE [LARGE SCALE GENOMIC DNA]</scope>
    <source>
        <strain evidence="1 2">LMG 27579</strain>
    </source>
</reference>
<dbReference type="EMBL" id="JMEE01000013">
    <property type="protein sequence ID" value="RWR02590.1"/>
    <property type="molecule type" value="Genomic_DNA"/>
</dbReference>
<dbReference type="Proteomes" id="UP000288794">
    <property type="component" value="Unassembled WGS sequence"/>
</dbReference>
<keyword evidence="2" id="KW-1185">Reference proteome</keyword>
<name>A0A443IEW8_9GAMM</name>
<organism evidence="1 2">
    <name type="scientific">[Pantoea] beijingensis</name>
    <dbReference type="NCBI Taxonomy" id="1324864"/>
    <lineage>
        <taxon>Bacteria</taxon>
        <taxon>Pseudomonadati</taxon>
        <taxon>Pseudomonadota</taxon>
        <taxon>Gammaproteobacteria</taxon>
        <taxon>Enterobacterales</taxon>
        <taxon>Erwiniaceae</taxon>
        <taxon>Erwinia</taxon>
    </lineage>
</organism>
<dbReference type="RefSeq" id="WP_128176708.1">
    <property type="nucleotide sequence ID" value="NZ_CP071409.1"/>
</dbReference>
<proteinExistence type="predicted"/>
<dbReference type="InterPro" id="IPR029035">
    <property type="entry name" value="DHS-like_NAD/FAD-binding_dom"/>
</dbReference>